<feature type="compositionally biased region" description="Basic and acidic residues" evidence="1">
    <location>
        <begin position="376"/>
        <end position="394"/>
    </location>
</feature>
<feature type="compositionally biased region" description="Basic and acidic residues" evidence="1">
    <location>
        <begin position="66"/>
        <end position="96"/>
    </location>
</feature>
<evidence type="ECO:0000256" key="1">
    <source>
        <dbReference type="SAM" id="MobiDB-lite"/>
    </source>
</evidence>
<feature type="compositionally biased region" description="Gly residues" evidence="1">
    <location>
        <begin position="2187"/>
        <end position="2203"/>
    </location>
</feature>
<feature type="region of interest" description="Disordered" evidence="1">
    <location>
        <begin position="39"/>
        <end position="116"/>
    </location>
</feature>
<feature type="compositionally biased region" description="Basic and acidic residues" evidence="1">
    <location>
        <begin position="1809"/>
        <end position="1832"/>
    </location>
</feature>
<feature type="compositionally biased region" description="Basic and acidic residues" evidence="1">
    <location>
        <begin position="328"/>
        <end position="358"/>
    </location>
</feature>
<reference evidence="2 3" key="1">
    <citation type="submission" date="2024-01" db="EMBL/GenBank/DDBJ databases">
        <title>The genomes of 5 underutilized Papilionoideae crops provide insights into root nodulation and disease resistanc.</title>
        <authorList>
            <person name="Jiang F."/>
        </authorList>
    </citation>
    <scope>NUCLEOTIDE SEQUENCE [LARGE SCALE GENOMIC DNA]</scope>
    <source>
        <strain evidence="2">DUOXIRENSHENG_FW03</strain>
        <tissue evidence="2">Leaves</tissue>
    </source>
</reference>
<proteinExistence type="predicted"/>
<feature type="compositionally biased region" description="Acidic residues" evidence="1">
    <location>
        <begin position="586"/>
        <end position="597"/>
    </location>
</feature>
<comment type="caution">
    <text evidence="2">The sequence shown here is derived from an EMBL/GenBank/DDBJ whole genome shotgun (WGS) entry which is preliminary data.</text>
</comment>
<feature type="region of interest" description="Disordered" evidence="1">
    <location>
        <begin position="2059"/>
        <end position="2213"/>
    </location>
</feature>
<keyword evidence="3" id="KW-1185">Reference proteome</keyword>
<feature type="compositionally biased region" description="Basic and acidic residues" evidence="1">
    <location>
        <begin position="2124"/>
        <end position="2137"/>
    </location>
</feature>
<feature type="region of interest" description="Disordered" evidence="1">
    <location>
        <begin position="1992"/>
        <end position="2017"/>
    </location>
</feature>
<feature type="region of interest" description="Disordered" evidence="1">
    <location>
        <begin position="1410"/>
        <end position="1432"/>
    </location>
</feature>
<name>A0AAN9SL26_PSOTE</name>
<feature type="region of interest" description="Disordered" evidence="1">
    <location>
        <begin position="543"/>
        <end position="670"/>
    </location>
</feature>
<gene>
    <name evidence="2" type="ORF">VNO78_16290</name>
</gene>
<feature type="compositionally biased region" description="Acidic residues" evidence="1">
    <location>
        <begin position="645"/>
        <end position="654"/>
    </location>
</feature>
<feature type="compositionally biased region" description="Basic and acidic residues" evidence="1">
    <location>
        <begin position="1159"/>
        <end position="1202"/>
    </location>
</feature>
<feature type="compositionally biased region" description="Polar residues" evidence="1">
    <location>
        <begin position="1412"/>
        <end position="1426"/>
    </location>
</feature>
<feature type="compositionally biased region" description="Basic and acidic residues" evidence="1">
    <location>
        <begin position="724"/>
        <end position="751"/>
    </location>
</feature>
<evidence type="ECO:0000313" key="2">
    <source>
        <dbReference type="EMBL" id="KAK7395723.1"/>
    </source>
</evidence>
<feature type="region of interest" description="Disordered" evidence="1">
    <location>
        <begin position="1708"/>
        <end position="1749"/>
    </location>
</feature>
<feature type="compositionally biased region" description="Basic and acidic residues" evidence="1">
    <location>
        <begin position="304"/>
        <end position="314"/>
    </location>
</feature>
<feature type="compositionally biased region" description="Basic and acidic residues" evidence="1">
    <location>
        <begin position="1992"/>
        <end position="2001"/>
    </location>
</feature>
<feature type="region of interest" description="Disordered" evidence="1">
    <location>
        <begin position="1159"/>
        <end position="1225"/>
    </location>
</feature>
<feature type="compositionally biased region" description="Basic and acidic residues" evidence="1">
    <location>
        <begin position="2067"/>
        <end position="2081"/>
    </location>
</feature>
<sequence length="2213" mass="246915">MQMEAETNSPEDASAMAFGLHQVTHQTRAENVLPAETLIEVQNQENTTNLERETTEINSTNDSEEQEKVPVLHTGEELENDDGGKFKQEKAKDEATKMQLLETATDSPLEDKVQSTTPTFEIVKGDTEEILQSPQKNDEVAVIDKSSTKDNNLEDDVQFDIEEAKVIEEATRTKLLNTATEILPVEEVQPRLPTPTIVQHIIQQQPLHQDESEANDNAMNCTAESKFDRISTVAEEPGEAETKESIGIVKEEQADHQSEVQVSSESSTKLSDHVNINEKKTVESCSAENLNNNEAIEITVEEATNAKHPTDVEIPKSATEDEAMQTKTNKESVKTEEVNESSQEERQPEAEIAEKFNKEGQTPQYDTKCPKINTTNHEEQKVVASHSMDKLGIEDDGKLDQEEAKGIEASHSMDKLGIEDDGKLDQEEAKGIEATKTKLPEEEVLTTLPTPAFVQIDTNQILQQLSPHNDESDVINKAKKSSFPEIERNGMSTVVEELVKPENAENIGIEKQEQADHLAEKSCKHETIESHSVENLEDIDATEITAEETDAKESIDVEIPKSEAEGVSKDNTLQTIPNTKSVGNEIVEESSQEESQAEAESSVKFNKEVQTTQCDTKETTKINTTNNTEQHEVPVSHAREKLGIDDDGTFDEEEARGTEEAAKMQLPEEEVLTTLPTPAFVQVDTDKNLQQQSLHNDELEAINIAQKGCLPEIKPDGMSTILEELERPENQDNMRKEKEEQKDHQVDKSNEQNDNTNYMIAEGHNTSESSTKLSGDFDSEEHKIIELHSVENLEDLDVTKIVAEIETAKQSTDVEIPKSETEDDNTLQSIANTELVRNKSVEQSSQEEREQEAESSAKFNKAVQTIEYDIEETANTTNDTEQREEFPACAKEKLGIVGKFNQEARGIEEVTKNQLPRKEVQATLPTPAIVQGDNDQILQKQTLHNDEPQAIDNTKKSNLELEPDGMSMVVEELEKPEIQENVNIDKEEQANLQVEESSEQTDIINYVTAEVPAFHAKEKLGIKDDEKFNEEAREIEEATKMQLADEEIQTTLLPPTFVQVDRDCILQQITLHIDELEAIDNAKKNSIPEIEPDGMSTVVQELEKPENPDISIEKEEQAGHKVAESSMQTQNIDYIEAEGCITRESSTKLSDDIDISGHKKVESHSAENLEEMDTKEITAEEATDVKQSTDVEKPKSETEGLPKDNALQTISNTGFSGNEDVDENNKKGRQLAAVVTEKFKPQCDTKETDETNTTNYIEKQEQVQAPHTHDKLEIKDDGKIDQEEDKGILEETITQLQEEAVQTTLPTPAIFQGDTDKISQQQTLHDDESEANDNDKSCILEIQLEGKSIIVEESEKSENKDNIGIEKEEQAEGYSVQNAITNYIIAEGPVTSQSSTKLSDDVDFDEQKTIESRSIQNLENMDASETTAEESPDAKILTDVEMPTKETKGAPEDKALQTIPNKGSVRNELVNESTQEVRRPEAEFTEKFNKELQTPPHDTEETTKINTTNDIMEQEEVQATYTKEKLEIEDHGKFYPKEEARVIEETEKTKLSDIELQTTLSIPTLVRCDTDHISQQQTLHDDESDTIDNANKSCIPEIELQEKSTVIEELEKPENDVCIEKEAAYQVEELDMQNDITNYITAKGPVTSEISTKLNDVDVDQQKTIESHSIENLENMDASEITAEEATNAKQSIDVEITKSEIEDKALKTMPNVASVRNGAVDEGRHKETQPEGEFTEKTNREVQTGPPQEVLRASHAKEKLGVEEDKKFDQEIKTQLTEQKVQTLHNDELEGIIDNAKLGKPEIELDGKSTFVEDHEKPETMENDSKVKEEQAYCQSEESSMSTVIINYVTTEGCFTSESSTKLSDDIKVNEQKIVDSHLVENLETKNASEITADEATDAIQSTDMEIPKSETEVLSEDKALQSIPNTWSVENELVDESTQEERQPEAEFKEKINKEMHTPKYYTKETGKIITTNETQEQEVRASHVKEKLGIEDDGKFNQEVEGTEEEKKMQLPGQEVQTTLPTNKILQQQTLHNDETKVIDNAKSCIPEIELDQKSTVVEEIEQPETKENDSIVKEEQAYHISGEASVPTVITNSVTVEGHNSSESSRKSSDDVDVNQTKTADLHSVENLEKKNPSDITAEEAANAIQSTDLEIPELETQDSGVGSDVGSDVDSGACSGVSSGRFDGGGSGKLGGGSGVGGVRRQLGRLLR</sequence>
<feature type="compositionally biased region" description="Low complexity" evidence="1">
    <location>
        <begin position="2204"/>
        <end position="2213"/>
    </location>
</feature>
<protein>
    <submittedName>
        <fullName evidence="2">Uncharacterized protein</fullName>
    </submittedName>
</protein>
<feature type="compositionally biased region" description="Basic and acidic residues" evidence="1">
    <location>
        <begin position="240"/>
        <end position="258"/>
    </location>
</feature>
<dbReference type="Proteomes" id="UP001386955">
    <property type="component" value="Unassembled WGS sequence"/>
</dbReference>
<feature type="compositionally biased region" description="Basic and acidic residues" evidence="1">
    <location>
        <begin position="549"/>
        <end position="568"/>
    </location>
</feature>
<feature type="region of interest" description="Disordered" evidence="1">
    <location>
        <begin position="300"/>
        <end position="394"/>
    </location>
</feature>
<feature type="compositionally biased region" description="Polar residues" evidence="1">
    <location>
        <begin position="569"/>
        <end position="582"/>
    </location>
</feature>
<organism evidence="2 3">
    <name type="scientific">Psophocarpus tetragonolobus</name>
    <name type="common">Winged bean</name>
    <name type="synonym">Dolichos tetragonolobus</name>
    <dbReference type="NCBI Taxonomy" id="3891"/>
    <lineage>
        <taxon>Eukaryota</taxon>
        <taxon>Viridiplantae</taxon>
        <taxon>Streptophyta</taxon>
        <taxon>Embryophyta</taxon>
        <taxon>Tracheophyta</taxon>
        <taxon>Spermatophyta</taxon>
        <taxon>Magnoliopsida</taxon>
        <taxon>eudicotyledons</taxon>
        <taxon>Gunneridae</taxon>
        <taxon>Pentapetalae</taxon>
        <taxon>rosids</taxon>
        <taxon>fabids</taxon>
        <taxon>Fabales</taxon>
        <taxon>Fabaceae</taxon>
        <taxon>Papilionoideae</taxon>
        <taxon>50 kb inversion clade</taxon>
        <taxon>NPAAA clade</taxon>
        <taxon>indigoferoid/millettioid clade</taxon>
        <taxon>Phaseoleae</taxon>
        <taxon>Psophocarpus</taxon>
    </lineage>
</organism>
<feature type="region of interest" description="Disordered" evidence="1">
    <location>
        <begin position="233"/>
        <end position="276"/>
    </location>
</feature>
<feature type="region of interest" description="Disordered" evidence="1">
    <location>
        <begin position="1809"/>
        <end position="1837"/>
    </location>
</feature>
<evidence type="ECO:0000313" key="3">
    <source>
        <dbReference type="Proteomes" id="UP001386955"/>
    </source>
</evidence>
<feature type="compositionally biased region" description="Low complexity" evidence="1">
    <location>
        <begin position="2163"/>
        <end position="2186"/>
    </location>
</feature>
<accession>A0AAN9SL26</accession>
<feature type="compositionally biased region" description="Basic and acidic residues" evidence="1">
    <location>
        <begin position="1720"/>
        <end position="1741"/>
    </location>
</feature>
<feature type="region of interest" description="Disordered" evidence="1">
    <location>
        <begin position="807"/>
        <end position="862"/>
    </location>
</feature>
<feature type="compositionally biased region" description="Basic and acidic residues" evidence="1">
    <location>
        <begin position="1941"/>
        <end position="1969"/>
    </location>
</feature>
<feature type="compositionally biased region" description="Polar residues" evidence="1">
    <location>
        <begin position="2092"/>
        <end position="2103"/>
    </location>
</feature>
<dbReference type="EMBL" id="JAYMYS010000004">
    <property type="protein sequence ID" value="KAK7395723.1"/>
    <property type="molecule type" value="Genomic_DNA"/>
</dbReference>
<feature type="compositionally biased region" description="Polar residues" evidence="1">
    <location>
        <begin position="1206"/>
        <end position="1216"/>
    </location>
</feature>
<feature type="region of interest" description="Disordered" evidence="1">
    <location>
        <begin position="711"/>
        <end position="757"/>
    </location>
</feature>
<feature type="compositionally biased region" description="Basic and acidic residues" evidence="1">
    <location>
        <begin position="629"/>
        <end position="644"/>
    </location>
</feature>
<feature type="region of interest" description="Disordered" evidence="1">
    <location>
        <begin position="1914"/>
        <end position="1969"/>
    </location>
</feature>